<dbReference type="InterPro" id="IPR023828">
    <property type="entry name" value="Peptidase_S8_Ser-AS"/>
</dbReference>
<name>A0A858RMH9_9BACT</name>
<evidence type="ECO:0000256" key="7">
    <source>
        <dbReference type="SAM" id="MobiDB-lite"/>
    </source>
</evidence>
<dbReference type="SUPFAM" id="SSF52743">
    <property type="entry name" value="Subtilisin-like"/>
    <property type="match status" value="1"/>
</dbReference>
<evidence type="ECO:0000256" key="3">
    <source>
        <dbReference type="ARBA" id="ARBA00022801"/>
    </source>
</evidence>
<evidence type="ECO:0000256" key="6">
    <source>
        <dbReference type="RuleBase" id="RU003355"/>
    </source>
</evidence>
<dbReference type="InterPro" id="IPR022398">
    <property type="entry name" value="Peptidase_S8_His-AS"/>
</dbReference>
<dbReference type="InterPro" id="IPR036852">
    <property type="entry name" value="Peptidase_S8/S53_dom_sf"/>
</dbReference>
<keyword evidence="2 5" id="KW-0645">Protease</keyword>
<dbReference type="GO" id="GO:0006508">
    <property type="term" value="P:proteolysis"/>
    <property type="evidence" value="ECO:0007669"/>
    <property type="project" value="UniProtKB-KW"/>
</dbReference>
<dbReference type="PROSITE" id="PS00136">
    <property type="entry name" value="SUBTILASE_ASP"/>
    <property type="match status" value="1"/>
</dbReference>
<sequence>MSARRRWPRLLLLCVLTLGAGGFGFWIIRDAAGTGPKVVSTSKSRLPAKPRLSTAESPDSKSGGRDHFPDGTTIEIFASCRDEELILRFPSEESYASFAQLLEESSVRLLDRLDRLRALRIGMNEVEKTEVLNIFEKEQITSYRTLPTLPDPPRAAGGASNQIATPFGNQVLPWLGVSGDNSRWGAGVKIAILDTGIVPHPALSPVSKSIEFMPLPQDPAKIHTHGTAVASLIAGHHPMARGVAPAADLISIRILDDRGTSDSFAIAAGLLAAMDARVDIVNLSLGEQQDNPLIAEAIRMVLAQGIVVVASSGNEGLQEAKFPAAYPGVIGVGAVDASGERMAFSNLGSELGLTAPGYGVNAASSNGGFISISGTSASAPLVSGAIAATMSDGTSRRLGAAEAVKVVMAHADDEGPPGFDPEYGVGVLNLGRIMNRDQPGISDAVVTWQQYISGDGEGSPGQIQVTVQNRGTVALINSMVEALTPLGSERMIATTIASGASETFSLPFDSQRFQGNTAVEVMSTITPGNSAVDITPSNNRRTDIVRLK</sequence>
<dbReference type="KEGG" id="luo:HHL09_23420"/>
<dbReference type="RefSeq" id="WP_169457093.1">
    <property type="nucleotide sequence ID" value="NZ_CP051774.1"/>
</dbReference>
<evidence type="ECO:0000256" key="2">
    <source>
        <dbReference type="ARBA" id="ARBA00022670"/>
    </source>
</evidence>
<dbReference type="GO" id="GO:0004252">
    <property type="term" value="F:serine-type endopeptidase activity"/>
    <property type="evidence" value="ECO:0007669"/>
    <property type="project" value="UniProtKB-UniRule"/>
</dbReference>
<feature type="domain" description="Peptidase S8/S53" evidence="8">
    <location>
        <begin position="185"/>
        <end position="426"/>
    </location>
</feature>
<evidence type="ECO:0000313" key="10">
    <source>
        <dbReference type="Proteomes" id="UP000501812"/>
    </source>
</evidence>
<dbReference type="Pfam" id="PF00082">
    <property type="entry name" value="Peptidase_S8"/>
    <property type="match status" value="1"/>
</dbReference>
<protein>
    <submittedName>
        <fullName evidence="9">S8 family serine peptidase</fullName>
    </submittedName>
</protein>
<dbReference type="PROSITE" id="PS00137">
    <property type="entry name" value="SUBTILASE_HIS"/>
    <property type="match status" value="1"/>
</dbReference>
<reference evidence="9 10" key="1">
    <citation type="submission" date="2020-04" db="EMBL/GenBank/DDBJ databases">
        <title>Luteolibacter sp. G-1-1-1 isolated from soil.</title>
        <authorList>
            <person name="Dahal R.H."/>
        </authorList>
    </citation>
    <scope>NUCLEOTIDE SEQUENCE [LARGE SCALE GENOMIC DNA]</scope>
    <source>
        <strain evidence="9 10">G-1-1-1</strain>
    </source>
</reference>
<keyword evidence="4 5" id="KW-0720">Serine protease</keyword>
<dbReference type="Proteomes" id="UP000501812">
    <property type="component" value="Chromosome"/>
</dbReference>
<dbReference type="EMBL" id="CP051774">
    <property type="protein sequence ID" value="QJE98606.1"/>
    <property type="molecule type" value="Genomic_DNA"/>
</dbReference>
<evidence type="ECO:0000313" key="9">
    <source>
        <dbReference type="EMBL" id="QJE98606.1"/>
    </source>
</evidence>
<dbReference type="Gene3D" id="3.40.50.200">
    <property type="entry name" value="Peptidase S8/S53 domain"/>
    <property type="match status" value="1"/>
</dbReference>
<dbReference type="InterPro" id="IPR015500">
    <property type="entry name" value="Peptidase_S8_subtilisin-rel"/>
</dbReference>
<feature type="region of interest" description="Disordered" evidence="7">
    <location>
        <begin position="39"/>
        <end position="70"/>
    </location>
</feature>
<feature type="active site" description="Charge relay system" evidence="5">
    <location>
        <position position="376"/>
    </location>
</feature>
<evidence type="ECO:0000256" key="4">
    <source>
        <dbReference type="ARBA" id="ARBA00022825"/>
    </source>
</evidence>
<dbReference type="PROSITE" id="PS51892">
    <property type="entry name" value="SUBTILASE"/>
    <property type="match status" value="1"/>
</dbReference>
<dbReference type="InterPro" id="IPR000209">
    <property type="entry name" value="Peptidase_S8/S53_dom"/>
</dbReference>
<evidence type="ECO:0000259" key="8">
    <source>
        <dbReference type="Pfam" id="PF00082"/>
    </source>
</evidence>
<feature type="compositionally biased region" description="Basic and acidic residues" evidence="7">
    <location>
        <begin position="58"/>
        <end position="69"/>
    </location>
</feature>
<dbReference type="InterPro" id="IPR050131">
    <property type="entry name" value="Peptidase_S8_subtilisin-like"/>
</dbReference>
<evidence type="ECO:0000256" key="1">
    <source>
        <dbReference type="ARBA" id="ARBA00011073"/>
    </source>
</evidence>
<dbReference type="AlphaFoldDB" id="A0A858RMH9"/>
<gene>
    <name evidence="9" type="ORF">HHL09_23420</name>
</gene>
<dbReference type="PANTHER" id="PTHR43806">
    <property type="entry name" value="PEPTIDASE S8"/>
    <property type="match status" value="1"/>
</dbReference>
<comment type="similarity">
    <text evidence="1 5 6">Belongs to the peptidase S8 family.</text>
</comment>
<evidence type="ECO:0000256" key="5">
    <source>
        <dbReference type="PROSITE-ProRule" id="PRU01240"/>
    </source>
</evidence>
<dbReference type="InterPro" id="IPR023827">
    <property type="entry name" value="Peptidase_S8_Asp-AS"/>
</dbReference>
<dbReference type="PROSITE" id="PS00138">
    <property type="entry name" value="SUBTILASE_SER"/>
    <property type="match status" value="1"/>
</dbReference>
<dbReference type="PRINTS" id="PR00723">
    <property type="entry name" value="SUBTILISIN"/>
</dbReference>
<dbReference type="PANTHER" id="PTHR43806:SF11">
    <property type="entry name" value="CEREVISIN-RELATED"/>
    <property type="match status" value="1"/>
</dbReference>
<keyword evidence="3 5" id="KW-0378">Hydrolase</keyword>
<organism evidence="9 10">
    <name type="scientific">Luteolibacter luteus</name>
    <dbReference type="NCBI Taxonomy" id="2728835"/>
    <lineage>
        <taxon>Bacteria</taxon>
        <taxon>Pseudomonadati</taxon>
        <taxon>Verrucomicrobiota</taxon>
        <taxon>Verrucomicrobiia</taxon>
        <taxon>Verrucomicrobiales</taxon>
        <taxon>Verrucomicrobiaceae</taxon>
        <taxon>Luteolibacter</taxon>
    </lineage>
</organism>
<feature type="active site" description="Charge relay system" evidence="5">
    <location>
        <position position="225"/>
    </location>
</feature>
<proteinExistence type="inferred from homology"/>
<accession>A0A858RMH9</accession>
<keyword evidence="10" id="KW-1185">Reference proteome</keyword>
<feature type="active site" description="Charge relay system" evidence="5">
    <location>
        <position position="194"/>
    </location>
</feature>